<proteinExistence type="predicted"/>
<dbReference type="EMBL" id="CAAALY010065661">
    <property type="protein sequence ID" value="VEL24070.1"/>
    <property type="molecule type" value="Genomic_DNA"/>
</dbReference>
<dbReference type="Proteomes" id="UP000784294">
    <property type="component" value="Unassembled WGS sequence"/>
</dbReference>
<organism evidence="1 2">
    <name type="scientific">Protopolystoma xenopodis</name>
    <dbReference type="NCBI Taxonomy" id="117903"/>
    <lineage>
        <taxon>Eukaryota</taxon>
        <taxon>Metazoa</taxon>
        <taxon>Spiralia</taxon>
        <taxon>Lophotrochozoa</taxon>
        <taxon>Platyhelminthes</taxon>
        <taxon>Monogenea</taxon>
        <taxon>Polyopisthocotylea</taxon>
        <taxon>Polystomatidea</taxon>
        <taxon>Polystomatidae</taxon>
        <taxon>Protopolystoma</taxon>
    </lineage>
</organism>
<accession>A0A3S5AAB8</accession>
<gene>
    <name evidence="1" type="ORF">PXEA_LOCUS17510</name>
</gene>
<evidence type="ECO:0000313" key="2">
    <source>
        <dbReference type="Proteomes" id="UP000784294"/>
    </source>
</evidence>
<reference evidence="1" key="1">
    <citation type="submission" date="2018-11" db="EMBL/GenBank/DDBJ databases">
        <authorList>
            <consortium name="Pathogen Informatics"/>
        </authorList>
    </citation>
    <scope>NUCLEOTIDE SEQUENCE</scope>
</reference>
<name>A0A3S5AAB8_9PLAT</name>
<protein>
    <submittedName>
        <fullName evidence="1">Uncharacterized protein</fullName>
    </submittedName>
</protein>
<dbReference type="AlphaFoldDB" id="A0A3S5AAB8"/>
<comment type="caution">
    <text evidence="1">The sequence shown here is derived from an EMBL/GenBank/DDBJ whole genome shotgun (WGS) entry which is preliminary data.</text>
</comment>
<keyword evidence="2" id="KW-1185">Reference proteome</keyword>
<evidence type="ECO:0000313" key="1">
    <source>
        <dbReference type="EMBL" id="VEL24070.1"/>
    </source>
</evidence>
<sequence length="220" mass="24445">MLCIFYSFYVKNENIAYGNRLFFTTSSSTGSVRLGTFIWPPSHCLKGNNSSTSSHFSSSTRPAYSFPEPGAEADAGLYLADESDEDDTEPIEVKTDEDYHYREVTPGGQSNVEIELCEQEGVSLSALQCSPKLASSCHRRSGRSERRHQKLRLLPHFLELPNAWRDATGPVAMATTVPSTGFLESIDSLHSTEPAHLWLGTVGGGYCHCLDMRQLRFITR</sequence>